<protein>
    <submittedName>
        <fullName evidence="1">Uncharacterized protein</fullName>
    </submittedName>
</protein>
<accession>A0ABQ4XWW3</accession>
<name>A0ABQ4XWW3_9ASTR</name>
<evidence type="ECO:0000313" key="1">
    <source>
        <dbReference type="EMBL" id="GJS69560.1"/>
    </source>
</evidence>
<comment type="caution">
    <text evidence="1">The sequence shown here is derived from an EMBL/GenBank/DDBJ whole genome shotgun (WGS) entry which is preliminary data.</text>
</comment>
<dbReference type="CDD" id="cd09272">
    <property type="entry name" value="RNase_HI_RT_Ty1"/>
    <property type="match status" value="1"/>
</dbReference>
<sequence>MGLWYSKDSCIALTAFAYVNHAGCQDTKRCTYGSMQLLGDRLVSWSSKKQKSTTISSTKAEYIALSECCAQILWMRSQLTDYGLGFNKIPLYYDNKSFIALCCNNVQHSQSKHINIRYHFTKEQVPNGVVELYFLGLTSVVRECTFAGFMKCNPTAFHGTVGAVELLRWFKKTESVFGINECAEGKKVKFAAATFQGPALTWWNAKIATMGLETVNQMPWIEMKQLMTAEFCPIEEVQRMDHKLLELEKMDTPTKAYRK</sequence>
<organism evidence="1 2">
    <name type="scientific">Tanacetum coccineum</name>
    <dbReference type="NCBI Taxonomy" id="301880"/>
    <lineage>
        <taxon>Eukaryota</taxon>
        <taxon>Viridiplantae</taxon>
        <taxon>Streptophyta</taxon>
        <taxon>Embryophyta</taxon>
        <taxon>Tracheophyta</taxon>
        <taxon>Spermatophyta</taxon>
        <taxon>Magnoliopsida</taxon>
        <taxon>eudicotyledons</taxon>
        <taxon>Gunneridae</taxon>
        <taxon>Pentapetalae</taxon>
        <taxon>asterids</taxon>
        <taxon>campanulids</taxon>
        <taxon>Asterales</taxon>
        <taxon>Asteraceae</taxon>
        <taxon>Asteroideae</taxon>
        <taxon>Anthemideae</taxon>
        <taxon>Anthemidinae</taxon>
        <taxon>Tanacetum</taxon>
    </lineage>
</organism>
<dbReference type="PANTHER" id="PTHR11439:SF483">
    <property type="entry name" value="PEPTIDE SYNTHASE GLIP-LIKE, PUTATIVE (AFU_ORTHOLOGUE AFUA_3G12920)-RELATED"/>
    <property type="match status" value="1"/>
</dbReference>
<keyword evidence="2" id="KW-1185">Reference proteome</keyword>
<evidence type="ECO:0000313" key="2">
    <source>
        <dbReference type="Proteomes" id="UP001151760"/>
    </source>
</evidence>
<proteinExistence type="predicted"/>
<reference evidence="1" key="2">
    <citation type="submission" date="2022-01" db="EMBL/GenBank/DDBJ databases">
        <authorList>
            <person name="Yamashiro T."/>
            <person name="Shiraishi A."/>
            <person name="Satake H."/>
            <person name="Nakayama K."/>
        </authorList>
    </citation>
    <scope>NUCLEOTIDE SEQUENCE</scope>
</reference>
<dbReference type="PANTHER" id="PTHR11439">
    <property type="entry name" value="GAG-POL-RELATED RETROTRANSPOSON"/>
    <property type="match status" value="1"/>
</dbReference>
<reference evidence="1" key="1">
    <citation type="journal article" date="2022" name="Int. J. Mol. Sci.">
        <title>Draft Genome of Tanacetum Coccineum: Genomic Comparison of Closely Related Tanacetum-Family Plants.</title>
        <authorList>
            <person name="Yamashiro T."/>
            <person name="Shiraishi A."/>
            <person name="Nakayama K."/>
            <person name="Satake H."/>
        </authorList>
    </citation>
    <scope>NUCLEOTIDE SEQUENCE</scope>
</reference>
<dbReference type="EMBL" id="BQNB010009870">
    <property type="protein sequence ID" value="GJS69560.1"/>
    <property type="molecule type" value="Genomic_DNA"/>
</dbReference>
<dbReference type="Proteomes" id="UP001151760">
    <property type="component" value="Unassembled WGS sequence"/>
</dbReference>
<gene>
    <name evidence="1" type="ORF">Tco_0702401</name>
</gene>